<organism evidence="1 2">
    <name type="scientific">Hirundo rustica rustica</name>
    <dbReference type="NCBI Taxonomy" id="333673"/>
    <lineage>
        <taxon>Eukaryota</taxon>
        <taxon>Metazoa</taxon>
        <taxon>Chordata</taxon>
        <taxon>Craniata</taxon>
        <taxon>Vertebrata</taxon>
        <taxon>Euteleostomi</taxon>
        <taxon>Archelosauria</taxon>
        <taxon>Archosauria</taxon>
        <taxon>Dinosauria</taxon>
        <taxon>Saurischia</taxon>
        <taxon>Theropoda</taxon>
        <taxon>Coelurosauria</taxon>
        <taxon>Aves</taxon>
        <taxon>Neognathae</taxon>
        <taxon>Neoaves</taxon>
        <taxon>Telluraves</taxon>
        <taxon>Australaves</taxon>
        <taxon>Passeriformes</taxon>
        <taxon>Sylvioidea</taxon>
        <taxon>Hirundinidae</taxon>
        <taxon>Hirundo</taxon>
    </lineage>
</organism>
<gene>
    <name evidence="1" type="ORF">DUI87_05948</name>
</gene>
<dbReference type="Proteomes" id="UP000269221">
    <property type="component" value="Unassembled WGS sequence"/>
</dbReference>
<dbReference type="EMBL" id="QRBI01000099">
    <property type="protein sequence ID" value="RMC17367.1"/>
    <property type="molecule type" value="Genomic_DNA"/>
</dbReference>
<proteinExistence type="predicted"/>
<keyword evidence="2" id="KW-1185">Reference proteome</keyword>
<evidence type="ECO:0000313" key="2">
    <source>
        <dbReference type="Proteomes" id="UP000269221"/>
    </source>
</evidence>
<reference evidence="1 2" key="1">
    <citation type="submission" date="2018-07" db="EMBL/GenBank/DDBJ databases">
        <title>A high quality draft genome assembly of the barn swallow (H. rustica rustica).</title>
        <authorList>
            <person name="Formenti G."/>
            <person name="Chiara M."/>
            <person name="Poveda L."/>
            <person name="Francoijs K.-J."/>
            <person name="Bonisoli-Alquati A."/>
            <person name="Canova L."/>
            <person name="Gianfranceschi L."/>
            <person name="Horner D.S."/>
            <person name="Saino N."/>
        </authorList>
    </citation>
    <scope>NUCLEOTIDE SEQUENCE [LARGE SCALE GENOMIC DNA]</scope>
    <source>
        <strain evidence="1">Chelidonia</strain>
        <tissue evidence="1">Blood</tissue>
    </source>
</reference>
<sequence>MTHNQLSAECKSIHHYFGPTYPDFTQETVHPSNPLSSQFFQENTVGNGVKGYHEVQVDNMPLFLIHQTGHLVTEDQVNQARPAFPKPILAGPDALLVPSLLMICSVTFPGINIKLAGLQFPRSFFQTFLQHPDVVRPAQRCRECEVVEPGRGQGSAPLSEVALAKEGGMIEGIVKHWNSMPKEVVESSSLKVFEEQLDMTLSAVV</sequence>
<protein>
    <submittedName>
        <fullName evidence="1">Uncharacterized protein</fullName>
    </submittedName>
</protein>
<name>A0A3M0LDZ8_HIRRU</name>
<evidence type="ECO:0000313" key="1">
    <source>
        <dbReference type="EMBL" id="RMC17367.1"/>
    </source>
</evidence>
<dbReference type="OrthoDB" id="10694025at2759"/>
<accession>A0A3M0LDZ8</accession>
<comment type="caution">
    <text evidence="1">The sequence shown here is derived from an EMBL/GenBank/DDBJ whole genome shotgun (WGS) entry which is preliminary data.</text>
</comment>
<dbReference type="AlphaFoldDB" id="A0A3M0LDZ8"/>